<feature type="compositionally biased region" description="Basic and acidic residues" evidence="1">
    <location>
        <begin position="179"/>
        <end position="199"/>
    </location>
</feature>
<dbReference type="AlphaFoldDB" id="G0MG46"/>
<reference evidence="4" key="1">
    <citation type="submission" date="2011-07" db="EMBL/GenBank/DDBJ databases">
        <authorList>
            <consortium name="Caenorhabditis brenneri Sequencing and Analysis Consortium"/>
            <person name="Wilson R.K."/>
        </authorList>
    </citation>
    <scope>NUCLEOTIDE SEQUENCE [LARGE SCALE GENOMIC DNA]</scope>
    <source>
        <strain evidence="4">PB2801</strain>
    </source>
</reference>
<protein>
    <submittedName>
        <fullName evidence="3">Uncharacterized protein</fullName>
    </submittedName>
</protein>
<name>G0MG46_CAEBE</name>
<feature type="region of interest" description="Disordered" evidence="1">
    <location>
        <begin position="1"/>
        <end position="37"/>
    </location>
</feature>
<proteinExistence type="predicted"/>
<feature type="compositionally biased region" description="Polar residues" evidence="1">
    <location>
        <begin position="13"/>
        <end position="31"/>
    </location>
</feature>
<accession>G0MG46</accession>
<evidence type="ECO:0000313" key="4">
    <source>
        <dbReference type="Proteomes" id="UP000008068"/>
    </source>
</evidence>
<keyword evidence="2" id="KW-0472">Membrane</keyword>
<dbReference type="Proteomes" id="UP000008068">
    <property type="component" value="Unassembled WGS sequence"/>
</dbReference>
<feature type="transmembrane region" description="Helical" evidence="2">
    <location>
        <begin position="141"/>
        <end position="161"/>
    </location>
</feature>
<evidence type="ECO:0000256" key="2">
    <source>
        <dbReference type="SAM" id="Phobius"/>
    </source>
</evidence>
<keyword evidence="2" id="KW-0812">Transmembrane</keyword>
<evidence type="ECO:0000313" key="3">
    <source>
        <dbReference type="EMBL" id="EGT56515.1"/>
    </source>
</evidence>
<gene>
    <name evidence="3" type="ORF">CAEBREN_15743</name>
</gene>
<keyword evidence="4" id="KW-1185">Reference proteome</keyword>
<organism evidence="4">
    <name type="scientific">Caenorhabditis brenneri</name>
    <name type="common">Nematode worm</name>
    <dbReference type="NCBI Taxonomy" id="135651"/>
    <lineage>
        <taxon>Eukaryota</taxon>
        <taxon>Metazoa</taxon>
        <taxon>Ecdysozoa</taxon>
        <taxon>Nematoda</taxon>
        <taxon>Chromadorea</taxon>
        <taxon>Rhabditida</taxon>
        <taxon>Rhabditina</taxon>
        <taxon>Rhabditomorpha</taxon>
        <taxon>Rhabditoidea</taxon>
        <taxon>Rhabditidae</taxon>
        <taxon>Peloderinae</taxon>
        <taxon>Caenorhabditis</taxon>
    </lineage>
</organism>
<dbReference type="InParanoid" id="G0MG46"/>
<dbReference type="EMBL" id="GL379793">
    <property type="protein sequence ID" value="EGT56515.1"/>
    <property type="molecule type" value="Genomic_DNA"/>
</dbReference>
<feature type="region of interest" description="Disordered" evidence="1">
    <location>
        <begin position="177"/>
        <end position="206"/>
    </location>
</feature>
<evidence type="ECO:0000256" key="1">
    <source>
        <dbReference type="SAM" id="MobiDB-lite"/>
    </source>
</evidence>
<sequence>MSEEILLRDLGSNPPTMLATNGPSNDPTTADSAARSIADEQIDSVDSVIVEIKDVLEGKDETIRQDAIRRLFQSEVHSMQIATKKGKEEEEEEERRRPSILELNNKTKINVLRWSQFFSSIGNSFWSGTSIQVSTQSELQFVLNIISLVSYILSALIIFGPHANNLRKKHRPNCIDAATDAKESKDAKDTDEPKGKDNVTDPSDLV</sequence>
<dbReference type="HOGENOM" id="CLU_1332974_0_0_1"/>
<keyword evidence="2" id="KW-1133">Transmembrane helix</keyword>